<keyword evidence="4" id="KW-0560">Oxidoreductase</keyword>
<dbReference type="PANTHER" id="PTHR11475">
    <property type="entry name" value="OXIDASE/PEROXIDASE"/>
    <property type="match status" value="1"/>
</dbReference>
<keyword evidence="3" id="KW-0325">Glycoprotein</keyword>
<evidence type="ECO:0000256" key="1">
    <source>
        <dbReference type="ARBA" id="ARBA00004613"/>
    </source>
</evidence>
<keyword evidence="5" id="KW-1185">Reference proteome</keyword>
<dbReference type="PROSITE" id="PS50292">
    <property type="entry name" value="PEROXIDASE_3"/>
    <property type="match status" value="1"/>
</dbReference>
<organism evidence="4 5">
    <name type="scientific">Amycolatopsis acidicola</name>
    <dbReference type="NCBI Taxonomy" id="2596893"/>
    <lineage>
        <taxon>Bacteria</taxon>
        <taxon>Bacillati</taxon>
        <taxon>Actinomycetota</taxon>
        <taxon>Actinomycetes</taxon>
        <taxon>Pseudonocardiales</taxon>
        <taxon>Pseudonocardiaceae</taxon>
        <taxon>Amycolatopsis</taxon>
    </lineage>
</organism>
<sequence>MKRHVQETYYVVNEGELGFGKDGKPARWWPSATAEPRRFRFSRLGDKGPQATNALLQELARAMTARTDSPDGQVPAGFTYLGQFVDHDLTLDRTAVALGEDVTVDELVQGRSPALDLDALYGRGPEADKRFYAPDGIKLKIGTTVAIAGDAGTNVNRTGFDLPRVGTGPNKRAERQALIPDGRNDENLAVAQTHVAFINFHNRVVDRLIAQSVPSAFLFERARGEVVRHYQWMLREDFLPRIVNPVIVSDVFANGRKFFDPDVHAGPATMPIEFSVASYRLGHSMVRDTYSWNRIFEPGGITPATLFLLFTFTGTAGILTATNNLADLENPNAGTNLRLPTNWIVDWRRLHDFQPSGQQDLVGPGLNLARRIDTLLAGGLGDLPAGTFGGTEQGLALDDMQRNLAFRNLARANMVELATGQQMAKFLGVTPLTRDELITGNGGADLSRLDSALVEELVSDTPLWFYILREAELQDGHLNGVGGRIVAEVFHRAMEAGYYSILREPEWRPTLGEREGSFTMMDLLLVAADGKVENLNPLGDKP</sequence>
<dbReference type="Proteomes" id="UP000319769">
    <property type="component" value="Unassembled WGS sequence"/>
</dbReference>
<dbReference type="EMBL" id="VMNW02000077">
    <property type="protein sequence ID" value="KAA9153348.1"/>
    <property type="molecule type" value="Genomic_DNA"/>
</dbReference>
<keyword evidence="2" id="KW-0964">Secreted</keyword>
<dbReference type="InterPro" id="IPR010255">
    <property type="entry name" value="Haem_peroxidase_sf"/>
</dbReference>
<keyword evidence="4" id="KW-0575">Peroxidase</keyword>
<dbReference type="GO" id="GO:0004601">
    <property type="term" value="F:peroxidase activity"/>
    <property type="evidence" value="ECO:0007669"/>
    <property type="project" value="UniProtKB-KW"/>
</dbReference>
<comment type="subcellular location">
    <subcellularLocation>
        <location evidence="1">Secreted</location>
    </subcellularLocation>
</comment>
<dbReference type="Gene3D" id="1.10.640.10">
    <property type="entry name" value="Haem peroxidase domain superfamily, animal type"/>
    <property type="match status" value="1"/>
</dbReference>
<reference evidence="4" key="1">
    <citation type="submission" date="2019-09" db="EMBL/GenBank/DDBJ databases">
        <authorList>
            <person name="Teo W.F.A."/>
            <person name="Duangmal K."/>
        </authorList>
    </citation>
    <scope>NUCLEOTIDE SEQUENCE [LARGE SCALE GENOMIC DNA]</scope>
    <source>
        <strain evidence="4">K81G1</strain>
    </source>
</reference>
<dbReference type="InterPro" id="IPR037120">
    <property type="entry name" value="Haem_peroxidase_sf_animal"/>
</dbReference>
<protein>
    <submittedName>
        <fullName evidence="4">Heme peroxidase</fullName>
    </submittedName>
</protein>
<evidence type="ECO:0000313" key="5">
    <source>
        <dbReference type="Proteomes" id="UP000319769"/>
    </source>
</evidence>
<dbReference type="Pfam" id="PF03098">
    <property type="entry name" value="An_peroxidase"/>
    <property type="match status" value="1"/>
</dbReference>
<dbReference type="RefSeq" id="WP_144757069.1">
    <property type="nucleotide sequence ID" value="NZ_VMNW02000077.1"/>
</dbReference>
<dbReference type="PANTHER" id="PTHR11475:SF4">
    <property type="entry name" value="CHORION PEROXIDASE"/>
    <property type="match status" value="1"/>
</dbReference>
<dbReference type="AlphaFoldDB" id="A0A5N0UTP7"/>
<evidence type="ECO:0000256" key="3">
    <source>
        <dbReference type="ARBA" id="ARBA00023180"/>
    </source>
</evidence>
<dbReference type="InterPro" id="IPR019791">
    <property type="entry name" value="Haem_peroxidase_animal"/>
</dbReference>
<dbReference type="CDD" id="cd09819">
    <property type="entry name" value="An_peroxidase_bacterial_1"/>
    <property type="match status" value="1"/>
</dbReference>
<gene>
    <name evidence="4" type="ORF">FPZ12_034860</name>
</gene>
<dbReference type="SUPFAM" id="SSF48113">
    <property type="entry name" value="Heme-dependent peroxidases"/>
    <property type="match status" value="1"/>
</dbReference>
<accession>A0A5N0UTP7</accession>
<proteinExistence type="predicted"/>
<comment type="caution">
    <text evidence="4">The sequence shown here is derived from an EMBL/GenBank/DDBJ whole genome shotgun (WGS) entry which is preliminary data.</text>
</comment>
<dbReference type="GO" id="GO:0005576">
    <property type="term" value="C:extracellular region"/>
    <property type="evidence" value="ECO:0007669"/>
    <property type="project" value="UniProtKB-SubCell"/>
</dbReference>
<evidence type="ECO:0000256" key="2">
    <source>
        <dbReference type="ARBA" id="ARBA00022525"/>
    </source>
</evidence>
<dbReference type="GO" id="GO:0020037">
    <property type="term" value="F:heme binding"/>
    <property type="evidence" value="ECO:0007669"/>
    <property type="project" value="InterPro"/>
</dbReference>
<name>A0A5N0UTP7_9PSEU</name>
<dbReference type="GO" id="GO:0006979">
    <property type="term" value="P:response to oxidative stress"/>
    <property type="evidence" value="ECO:0007669"/>
    <property type="project" value="InterPro"/>
</dbReference>
<evidence type="ECO:0000313" key="4">
    <source>
        <dbReference type="EMBL" id="KAA9153348.1"/>
    </source>
</evidence>
<dbReference type="OrthoDB" id="105077at2"/>